<protein>
    <submittedName>
        <fullName evidence="2">Uncharacterized protein</fullName>
    </submittedName>
</protein>
<feature type="signal peptide" evidence="1">
    <location>
        <begin position="1"/>
        <end position="19"/>
    </location>
</feature>
<name>A0A8J2J234_9HEXA</name>
<evidence type="ECO:0000313" key="2">
    <source>
        <dbReference type="EMBL" id="CAG7644681.1"/>
    </source>
</evidence>
<comment type="caution">
    <text evidence="2">The sequence shown here is derived from an EMBL/GenBank/DDBJ whole genome shotgun (WGS) entry which is preliminary data.</text>
</comment>
<reference evidence="2" key="1">
    <citation type="submission" date="2021-06" db="EMBL/GenBank/DDBJ databases">
        <authorList>
            <person name="Hodson N. C."/>
            <person name="Mongue J. A."/>
            <person name="Jaron S. K."/>
        </authorList>
    </citation>
    <scope>NUCLEOTIDE SEQUENCE</scope>
</reference>
<dbReference type="Proteomes" id="UP000708208">
    <property type="component" value="Unassembled WGS sequence"/>
</dbReference>
<feature type="chain" id="PRO_5035248857" evidence="1">
    <location>
        <begin position="20"/>
        <end position="202"/>
    </location>
</feature>
<dbReference type="AlphaFoldDB" id="A0A8J2J234"/>
<accession>A0A8J2J234</accession>
<dbReference type="EMBL" id="CAJVCH010002511">
    <property type="protein sequence ID" value="CAG7644681.1"/>
    <property type="molecule type" value="Genomic_DNA"/>
</dbReference>
<keyword evidence="1" id="KW-0732">Signal</keyword>
<keyword evidence="3" id="KW-1185">Reference proteome</keyword>
<proteinExistence type="predicted"/>
<sequence length="202" mass="22614">MTPSVYLLVWGGVLVLVSAAPINIFHRDYREIKTPGLLEILSQPRSKLKISLSDDITRGLVLGSEIAIEDTINILSHTYQGLTRLLEGTDLSENVGKIILAATLEAQEVILQTKERLENEMDWGNAQLKEIISSVKVQLEYIAAKTIPEIEIQVSSLDLDTVITVHEFLQHFLEEAKYSERFLEEALEKITGNEISLAITND</sequence>
<evidence type="ECO:0000256" key="1">
    <source>
        <dbReference type="SAM" id="SignalP"/>
    </source>
</evidence>
<gene>
    <name evidence="2" type="ORF">AFUS01_LOCUS527</name>
</gene>
<organism evidence="2 3">
    <name type="scientific">Allacma fusca</name>
    <dbReference type="NCBI Taxonomy" id="39272"/>
    <lineage>
        <taxon>Eukaryota</taxon>
        <taxon>Metazoa</taxon>
        <taxon>Ecdysozoa</taxon>
        <taxon>Arthropoda</taxon>
        <taxon>Hexapoda</taxon>
        <taxon>Collembola</taxon>
        <taxon>Symphypleona</taxon>
        <taxon>Sminthuridae</taxon>
        <taxon>Allacma</taxon>
    </lineage>
</organism>
<evidence type="ECO:0000313" key="3">
    <source>
        <dbReference type="Proteomes" id="UP000708208"/>
    </source>
</evidence>